<dbReference type="Pfam" id="PF00535">
    <property type="entry name" value="Glycos_transf_2"/>
    <property type="match status" value="1"/>
</dbReference>
<protein>
    <submittedName>
        <fullName evidence="3">Glycosyltransferase</fullName>
    </submittedName>
</protein>
<dbReference type="GO" id="GO:0008757">
    <property type="term" value="F:S-adenosylmethionine-dependent methyltransferase activity"/>
    <property type="evidence" value="ECO:0007669"/>
    <property type="project" value="InterPro"/>
</dbReference>
<feature type="domain" description="Methyltransferase type 11" evidence="2">
    <location>
        <begin position="265"/>
        <end position="357"/>
    </location>
</feature>
<name>A0A6H0WJ61_9BACI</name>
<dbReference type="InterPro" id="IPR029044">
    <property type="entry name" value="Nucleotide-diphossugar_trans"/>
</dbReference>
<dbReference type="Gene3D" id="3.40.50.150">
    <property type="entry name" value="Vaccinia Virus protein VP39"/>
    <property type="match status" value="1"/>
</dbReference>
<feature type="domain" description="Glycosyltransferase 2-like" evidence="1">
    <location>
        <begin position="5"/>
        <end position="172"/>
    </location>
</feature>
<keyword evidence="3" id="KW-0808">Transferase</keyword>
<dbReference type="InterPro" id="IPR013216">
    <property type="entry name" value="Methyltransf_11"/>
</dbReference>
<evidence type="ECO:0000313" key="4">
    <source>
        <dbReference type="Proteomes" id="UP000501914"/>
    </source>
</evidence>
<dbReference type="Gene3D" id="3.90.550.10">
    <property type="entry name" value="Spore Coat Polysaccharide Biosynthesis Protein SpsA, Chain A"/>
    <property type="match status" value="1"/>
</dbReference>
<dbReference type="AlphaFoldDB" id="A0A6H0WJ61"/>
<gene>
    <name evidence="3" type="ORF">G4P54_10340</name>
</gene>
<dbReference type="PANTHER" id="PTHR43179:SF7">
    <property type="entry name" value="RHAMNOSYLTRANSFERASE WBBL"/>
    <property type="match status" value="1"/>
</dbReference>
<dbReference type="KEGG" id="bteq:G4P54_10340"/>
<evidence type="ECO:0000259" key="2">
    <source>
        <dbReference type="Pfam" id="PF08241"/>
    </source>
</evidence>
<evidence type="ECO:0000313" key="3">
    <source>
        <dbReference type="EMBL" id="QIW80174.1"/>
    </source>
</evidence>
<dbReference type="SUPFAM" id="SSF53335">
    <property type="entry name" value="S-adenosyl-L-methionine-dependent methyltransferases"/>
    <property type="match status" value="1"/>
</dbReference>
<dbReference type="InterPro" id="IPR001173">
    <property type="entry name" value="Glyco_trans_2-like"/>
</dbReference>
<dbReference type="RefSeq" id="WP_167872596.1">
    <property type="nucleotide sequence ID" value="NZ_CP048852.1"/>
</dbReference>
<dbReference type="Proteomes" id="UP000501914">
    <property type="component" value="Chromosome"/>
</dbReference>
<evidence type="ECO:0000259" key="1">
    <source>
        <dbReference type="Pfam" id="PF00535"/>
    </source>
</evidence>
<dbReference type="PANTHER" id="PTHR43179">
    <property type="entry name" value="RHAMNOSYLTRANSFERASE WBBL"/>
    <property type="match status" value="1"/>
</dbReference>
<keyword evidence="4" id="KW-1185">Reference proteome</keyword>
<dbReference type="CDD" id="cd02440">
    <property type="entry name" value="AdoMet_MTases"/>
    <property type="match status" value="1"/>
</dbReference>
<sequence>MVKTSIIVLTYNQLALTKQCLESIWEHTNNDCIEVIVIDNGSLDGTRDYLKQISSIKAIFNKTNEGFAKACNQGLEAASGDNILFLNNDTVVTHQWLEPMIKLLYQDDKIGMVGPVSNYVSGPQQVPVDYTNIEGIEDFSRLYCLQQRGKSKAVLRLVGFCLLVKKEVLDEVGSFDERFEGGSFEDDDLSLRVLQAGYQLKIALDSFVHHHGHATFTGNPDLSISRLYGENRQRFIGKWKVDVTTFFDSQPQLTAFVPVEAGTILHIGCGAGAAGTELLNRQTCTLYGVENDELLQTIASAYYEQVISADVETSDLPYPDAFFDAILIGDLLNCSMNPRHTIETLAVYLKPSGSLICSIPNTAYADSFFSLLLCASTHTHFITPHNVNMLFPEYLYNIKSITSHSNDTESHIQLFLQEMQFLAGQFGLSLDHLSKHAHIDYMFVHAIKKKQNETEVAM</sequence>
<dbReference type="SUPFAM" id="SSF53448">
    <property type="entry name" value="Nucleotide-diphospho-sugar transferases"/>
    <property type="match status" value="1"/>
</dbReference>
<accession>A0A6H0WJ61</accession>
<proteinExistence type="predicted"/>
<dbReference type="CDD" id="cd04186">
    <property type="entry name" value="GT_2_like_c"/>
    <property type="match status" value="1"/>
</dbReference>
<dbReference type="InterPro" id="IPR029063">
    <property type="entry name" value="SAM-dependent_MTases_sf"/>
</dbReference>
<reference evidence="3 4" key="1">
    <citation type="submission" date="2020-02" db="EMBL/GenBank/DDBJ databases">
        <title>Genome sequencing, annotation and comparative genomic analysis of Bacillus tequilensis EA-CB0015, an effective biological control agent against Pseudocercospora fijiensis in banana plants.</title>
        <authorList>
            <person name="Cuellar-Gaviria T.Z."/>
            <person name="Ju K.-S."/>
            <person name="Villegas-Escobar V."/>
        </authorList>
    </citation>
    <scope>NUCLEOTIDE SEQUENCE [LARGE SCALE GENOMIC DNA]</scope>
    <source>
        <strain evidence="3 4">EA-CB0015</strain>
    </source>
</reference>
<dbReference type="EMBL" id="CP048852">
    <property type="protein sequence ID" value="QIW80174.1"/>
    <property type="molecule type" value="Genomic_DNA"/>
</dbReference>
<organism evidence="3 4">
    <name type="scientific">Bacillus tequilensis</name>
    <dbReference type="NCBI Taxonomy" id="227866"/>
    <lineage>
        <taxon>Bacteria</taxon>
        <taxon>Bacillati</taxon>
        <taxon>Bacillota</taxon>
        <taxon>Bacilli</taxon>
        <taxon>Bacillales</taxon>
        <taxon>Bacillaceae</taxon>
        <taxon>Bacillus</taxon>
    </lineage>
</organism>
<dbReference type="Pfam" id="PF08241">
    <property type="entry name" value="Methyltransf_11"/>
    <property type="match status" value="1"/>
</dbReference>